<sequence>MAPSWKLVSPRVMVLCCGIGFAALTLLFTYTSFQRTTLSPHTNTKMTYESIAYMDATQRANYTFLDTLLPHDHHNHEFNRGDRTPPWMAHIHQSAAPSPLGLTAQQIQSLADQLVDLPTLDVDAITHYSTDVSTRIQAIINQSMPPRIVYVVCATVQERDAVQKQNTNTNIHPVVLDTQKSYAALFAFARFSITADAVWFVEADDLPRNHLELLLRLGQTDTFRDTLVGWGTSVEADGHDGVRCINEDDNRHVSQAVPMTHKSWLLQHAWLMEPSFMHQPAPVLGYAISRACHAAGIRTVSLPALDAQVSPDAEACTVLEAYLDDALVRTTEAELHWRVEDTLAVKGDPAGMLFAVDDDVEGEDWMTLVCAFQEKNASEYGVHLATTRPAAWTLLAEHFPECASALPVHHVHVMPSSSGVWDHRLAALVSQLQARIVFHLHNETTTTTTVVDASLQSLTEVPVIPFHASDLPSLTWLSDLPLATLEQWQKITVKVLVLTDSKNPGGLERLLKSLETARYIGDKVDLTVLTGSSTDSRTRRVIHDMVWQGTKTVQHRIVPTDRSLRTTEAWYPTSDDEYGLLLEQDMTVAPDFYVWLKYALLKYRYESRTRELYGISLYSPRVAEAGLERRILTPPVESTPYLMQAPCTLGGAVYFPEHWREFHDYMTARLADALKYGLQQIQVPGARSMSWTYAWRRYLDEWVYLRGAVMLYPNFDSRHSSLSTPHRVLLPGTVQDPDVSAAVRQLYQVPLLKQLKIPHLPTWSDLAVLDLFGQSASLAILAQRGADLHYQTSACARTPDDHDPSDLLCPFAHTVKASKNVDKLPTKTVTVFRALETS</sequence>
<dbReference type="Gene3D" id="3.90.550.10">
    <property type="entry name" value="Spore Coat Polysaccharide Biosynthesis Protein SpsA, Chain A"/>
    <property type="match status" value="1"/>
</dbReference>
<dbReference type="STRING" id="13706.A0A1X2H3E2"/>
<dbReference type="EMBL" id="MCGN01000010">
    <property type="protein sequence ID" value="ORY91888.1"/>
    <property type="molecule type" value="Genomic_DNA"/>
</dbReference>
<gene>
    <name evidence="2" type="ORF">BCR43DRAFT_527215</name>
</gene>
<keyword evidence="3" id="KW-1185">Reference proteome</keyword>
<accession>A0A1X2H3E2</accession>
<proteinExistence type="predicted"/>
<dbReference type="OrthoDB" id="2020070at2759"/>
<dbReference type="Proteomes" id="UP000242180">
    <property type="component" value="Unassembled WGS sequence"/>
</dbReference>
<keyword evidence="1" id="KW-1133">Transmembrane helix</keyword>
<dbReference type="InterPro" id="IPR029044">
    <property type="entry name" value="Nucleotide-diphossugar_trans"/>
</dbReference>
<dbReference type="CDD" id="cd00761">
    <property type="entry name" value="Glyco_tranf_GTA_type"/>
    <property type="match status" value="1"/>
</dbReference>
<evidence type="ECO:0000256" key="1">
    <source>
        <dbReference type="SAM" id="Phobius"/>
    </source>
</evidence>
<evidence type="ECO:0000313" key="2">
    <source>
        <dbReference type="EMBL" id="ORY91888.1"/>
    </source>
</evidence>
<reference evidence="2 3" key="1">
    <citation type="submission" date="2016-07" db="EMBL/GenBank/DDBJ databases">
        <title>Pervasive Adenine N6-methylation of Active Genes in Fungi.</title>
        <authorList>
            <consortium name="DOE Joint Genome Institute"/>
            <person name="Mondo S.J."/>
            <person name="Dannebaum R.O."/>
            <person name="Kuo R.C."/>
            <person name="Labutti K."/>
            <person name="Haridas S."/>
            <person name="Kuo A."/>
            <person name="Salamov A."/>
            <person name="Ahrendt S.R."/>
            <person name="Lipzen A."/>
            <person name="Sullivan W."/>
            <person name="Andreopoulos W.B."/>
            <person name="Clum A."/>
            <person name="Lindquist E."/>
            <person name="Daum C."/>
            <person name="Ramamoorthy G.K."/>
            <person name="Gryganskyi A."/>
            <person name="Culley D."/>
            <person name="Magnuson J.K."/>
            <person name="James T.Y."/>
            <person name="O'Malley M.A."/>
            <person name="Stajich J.E."/>
            <person name="Spatafora J.W."/>
            <person name="Visel A."/>
            <person name="Grigoriev I.V."/>
        </authorList>
    </citation>
    <scope>NUCLEOTIDE SEQUENCE [LARGE SCALE GENOMIC DNA]</scope>
    <source>
        <strain evidence="2 3">NRRL 2496</strain>
    </source>
</reference>
<dbReference type="PANTHER" id="PTHR33604:SF3">
    <property type="entry name" value="OSJNBA0004B13.7 PROTEIN"/>
    <property type="match status" value="1"/>
</dbReference>
<name>A0A1X2H3E2_SYNRA</name>
<dbReference type="SUPFAM" id="SSF53448">
    <property type="entry name" value="Nucleotide-diphospho-sugar transferases"/>
    <property type="match status" value="1"/>
</dbReference>
<comment type="caution">
    <text evidence="2">The sequence shown here is derived from an EMBL/GenBank/DDBJ whole genome shotgun (WGS) entry which is preliminary data.</text>
</comment>
<evidence type="ECO:0000313" key="3">
    <source>
        <dbReference type="Proteomes" id="UP000242180"/>
    </source>
</evidence>
<keyword evidence="1" id="KW-0812">Transmembrane</keyword>
<dbReference type="InParanoid" id="A0A1X2H3E2"/>
<keyword evidence="1" id="KW-0472">Membrane</keyword>
<dbReference type="PANTHER" id="PTHR33604">
    <property type="entry name" value="OSJNBA0004B13.7 PROTEIN"/>
    <property type="match status" value="1"/>
</dbReference>
<protein>
    <submittedName>
        <fullName evidence="2">Uncharacterized protein</fullName>
    </submittedName>
</protein>
<organism evidence="2 3">
    <name type="scientific">Syncephalastrum racemosum</name>
    <name type="common">Filamentous fungus</name>
    <dbReference type="NCBI Taxonomy" id="13706"/>
    <lineage>
        <taxon>Eukaryota</taxon>
        <taxon>Fungi</taxon>
        <taxon>Fungi incertae sedis</taxon>
        <taxon>Mucoromycota</taxon>
        <taxon>Mucoromycotina</taxon>
        <taxon>Mucoromycetes</taxon>
        <taxon>Mucorales</taxon>
        <taxon>Syncephalastraceae</taxon>
        <taxon>Syncephalastrum</taxon>
    </lineage>
</organism>
<dbReference type="AlphaFoldDB" id="A0A1X2H3E2"/>
<feature type="transmembrane region" description="Helical" evidence="1">
    <location>
        <begin position="12"/>
        <end position="33"/>
    </location>
</feature>